<dbReference type="GO" id="GO:0008239">
    <property type="term" value="F:dipeptidyl-peptidase activity"/>
    <property type="evidence" value="ECO:0007669"/>
    <property type="project" value="InterPro"/>
</dbReference>
<organism evidence="3 4">
    <name type="scientific">Nocardia nova</name>
    <dbReference type="NCBI Taxonomy" id="37330"/>
    <lineage>
        <taxon>Bacteria</taxon>
        <taxon>Bacillati</taxon>
        <taxon>Actinomycetota</taxon>
        <taxon>Actinomycetes</taxon>
        <taxon>Mycobacteriales</taxon>
        <taxon>Nocardiaceae</taxon>
        <taxon>Nocardia</taxon>
    </lineage>
</organism>
<dbReference type="EMBL" id="PSZC01000013">
    <property type="protein sequence ID" value="PPJ36533.1"/>
    <property type="molecule type" value="Genomic_DNA"/>
</dbReference>
<evidence type="ECO:0000259" key="2">
    <source>
        <dbReference type="Pfam" id="PF08530"/>
    </source>
</evidence>
<comment type="caution">
    <text evidence="3">The sequence shown here is derived from an EMBL/GenBank/DDBJ whole genome shotgun (WGS) entry which is preliminary data.</text>
</comment>
<evidence type="ECO:0000313" key="4">
    <source>
        <dbReference type="Proteomes" id="UP000239874"/>
    </source>
</evidence>
<dbReference type="AlphaFoldDB" id="A0A2S6AMV4"/>
<evidence type="ECO:0000313" key="3">
    <source>
        <dbReference type="EMBL" id="PPJ36533.1"/>
    </source>
</evidence>
<gene>
    <name evidence="3" type="ORF">C5E45_19070</name>
</gene>
<dbReference type="SUPFAM" id="SSF49785">
    <property type="entry name" value="Galactose-binding domain-like"/>
    <property type="match status" value="1"/>
</dbReference>
<dbReference type="Pfam" id="PF08530">
    <property type="entry name" value="PepX_C"/>
    <property type="match status" value="1"/>
</dbReference>
<feature type="domain" description="Xaa-Pro dipeptidyl-peptidase C-terminal" evidence="2">
    <location>
        <begin position="40"/>
        <end position="136"/>
    </location>
</feature>
<proteinExistence type="predicted"/>
<dbReference type="InterPro" id="IPR013736">
    <property type="entry name" value="Xaa-Pro_dipept_C"/>
</dbReference>
<accession>A0A2S6AMV4</accession>
<dbReference type="Proteomes" id="UP000239874">
    <property type="component" value="Unassembled WGS sequence"/>
</dbReference>
<reference evidence="3 4" key="1">
    <citation type="submission" date="2018-02" db="EMBL/GenBank/DDBJ databases">
        <title>8 Nocardia nova and 1 Nocardia cyriacigeorgica strain used for evolution to TMP-SMX.</title>
        <authorList>
            <person name="Mehta H."/>
            <person name="Weng J."/>
            <person name="Shamoo Y."/>
        </authorList>
    </citation>
    <scope>NUCLEOTIDE SEQUENCE [LARGE SCALE GENOMIC DNA]</scope>
    <source>
        <strain evidence="3 4">MDA3139</strain>
    </source>
</reference>
<feature type="region of interest" description="Disordered" evidence="1">
    <location>
        <begin position="35"/>
        <end position="54"/>
    </location>
</feature>
<dbReference type="RefSeq" id="WP_104380069.1">
    <property type="nucleotide sequence ID" value="NZ_PSZC01000013.1"/>
</dbReference>
<dbReference type="Gene3D" id="2.60.120.260">
    <property type="entry name" value="Galactose-binding domain-like"/>
    <property type="match status" value="1"/>
</dbReference>
<name>A0A2S6AMV4_9NOCA</name>
<protein>
    <recommendedName>
        <fullName evidence="2">Xaa-Pro dipeptidyl-peptidase C-terminal domain-containing protein</fullName>
    </recommendedName>
</protein>
<dbReference type="InterPro" id="IPR008979">
    <property type="entry name" value="Galactose-bd-like_sf"/>
</dbReference>
<evidence type="ECO:0000256" key="1">
    <source>
        <dbReference type="SAM" id="MobiDB-lite"/>
    </source>
</evidence>
<sequence>MDLHHRPLRHREGHRGPYRRATVRLLEYTGCGIRPSASNASDGTVEGITSGGLPASLREVDPALSWTDDTGRIIQPYHPFTQTSERPLPPGQAEPLELSIWPTAVQIQPGERLRITVSTSDIPFAIPSTETLPNLVGGTYDVQHSPTFPSAITLPMADPDTFDDRTLCTPVR</sequence>